<evidence type="ECO:0000256" key="3">
    <source>
        <dbReference type="ARBA" id="ARBA00022679"/>
    </source>
</evidence>
<evidence type="ECO:0000256" key="5">
    <source>
        <dbReference type="ARBA" id="ARBA00023098"/>
    </source>
</evidence>
<evidence type="ECO:0000256" key="6">
    <source>
        <dbReference type="ARBA" id="ARBA00023160"/>
    </source>
</evidence>
<evidence type="ECO:0000256" key="8">
    <source>
        <dbReference type="HAMAP-Rule" id="MF_01815"/>
    </source>
</evidence>
<dbReference type="InterPro" id="IPR013747">
    <property type="entry name" value="ACP_syn_III_C"/>
</dbReference>
<keyword evidence="8" id="KW-0012">Acyltransferase</keyword>
<dbReference type="GO" id="GO:0004315">
    <property type="term" value="F:3-oxoacyl-[acyl-carrier-protein] synthase activity"/>
    <property type="evidence" value="ECO:0007669"/>
    <property type="project" value="InterPro"/>
</dbReference>
<feature type="region of interest" description="ACP-binding" evidence="8">
    <location>
        <begin position="240"/>
        <end position="244"/>
    </location>
</feature>
<feature type="domain" description="Beta-ketoacyl-[acyl-carrier-protein] synthase III N-terminal" evidence="10">
    <location>
        <begin position="107"/>
        <end position="186"/>
    </location>
</feature>
<dbReference type="SUPFAM" id="SSF53901">
    <property type="entry name" value="Thiolase-like"/>
    <property type="match status" value="1"/>
</dbReference>
<accession>A0A940DC51</accession>
<dbReference type="GO" id="GO:0005737">
    <property type="term" value="C:cytoplasm"/>
    <property type="evidence" value="ECO:0007669"/>
    <property type="project" value="UniProtKB-SubCell"/>
</dbReference>
<comment type="subunit">
    <text evidence="8">Homodimer.</text>
</comment>
<proteinExistence type="inferred from homology"/>
<feature type="active site" evidence="8">
    <location>
        <position position="113"/>
    </location>
</feature>
<comment type="pathway">
    <text evidence="8">Lipid metabolism; fatty acid biosynthesis.</text>
</comment>
<evidence type="ECO:0000313" key="11">
    <source>
        <dbReference type="EMBL" id="MBO8406986.1"/>
    </source>
</evidence>
<comment type="domain">
    <text evidence="8">The last Arg residue of the ACP-binding site is essential for the weak association between ACP/AcpP and FabH.</text>
</comment>
<dbReference type="Pfam" id="PF08541">
    <property type="entry name" value="ACP_syn_III_C"/>
    <property type="match status" value="1"/>
</dbReference>
<keyword evidence="3 8" id="KW-0808">Transferase</keyword>
<keyword evidence="8" id="KW-0963">Cytoplasm</keyword>
<dbReference type="NCBIfam" id="NF006829">
    <property type="entry name" value="PRK09352.1"/>
    <property type="match status" value="1"/>
</dbReference>
<keyword evidence="2 8" id="KW-0444">Lipid biosynthesis</keyword>
<dbReference type="PANTHER" id="PTHR43091:SF1">
    <property type="entry name" value="BETA-KETOACYL-[ACYL-CARRIER-PROTEIN] SYNTHASE III, CHLOROPLASTIC"/>
    <property type="match status" value="1"/>
</dbReference>
<evidence type="ECO:0000313" key="12">
    <source>
        <dbReference type="Proteomes" id="UP000721442"/>
    </source>
</evidence>
<evidence type="ECO:0000259" key="9">
    <source>
        <dbReference type="Pfam" id="PF08541"/>
    </source>
</evidence>
<evidence type="ECO:0000256" key="1">
    <source>
        <dbReference type="ARBA" id="ARBA00008642"/>
    </source>
</evidence>
<reference evidence="11" key="1">
    <citation type="submission" date="2020-10" db="EMBL/GenBank/DDBJ databases">
        <authorList>
            <person name="Gilroy R."/>
        </authorList>
    </citation>
    <scope>NUCLEOTIDE SEQUENCE</scope>
    <source>
        <strain evidence="11">B1-16210</strain>
    </source>
</reference>
<name>A0A940DC51_9PROT</name>
<comment type="function">
    <text evidence="8">Catalyzes the condensation reaction of fatty acid synthesis by the addition to an acyl acceptor of two carbons from malonyl-ACP. Catalyzes the first condensation reaction which initiates fatty acid synthesis and may therefore play a role in governing the total rate of fatty acid production. Possesses both acetoacetyl-ACP synthase and acetyl transacylase activities. Its substrate specificity determines the biosynthesis of branched-chain and/or straight-chain of fatty acids.</text>
</comment>
<dbReference type="Proteomes" id="UP000721442">
    <property type="component" value="Unassembled WGS sequence"/>
</dbReference>
<evidence type="ECO:0000256" key="4">
    <source>
        <dbReference type="ARBA" id="ARBA00022832"/>
    </source>
</evidence>
<sequence length="312" mass="34172">MGSRLIGYGSYLPEHVVTNFDLEKMVDTSDEWIVQRTGMRERHFARDDETVVDMAVQAAQRALDNAKITINDIDMLIVATTSAELDFPSVGVQVLGRLNATNNAPAFDVRGACTGYIYALHCARAFFSAGIHKRIMIIGAEKMSRFIDWNDRSTAVLFGDGAGALIFEHSTSSYSGIIDTVVMSDGREMDMLYGTPDHHIIMNGPETYKKAVMLMPDAANYIMEHAGITADNVDWIVPHQANIRIIQSGAQRLGFPLEKILVTVDKHANTSGASGVLAMAYAFDNNIIKHGQLVLYPAFGSGLTWGAALIRV</sequence>
<gene>
    <name evidence="8" type="primary">fabH</name>
    <name evidence="11" type="ORF">IAC77_00815</name>
</gene>
<dbReference type="EMBL" id="JADINE010000013">
    <property type="protein sequence ID" value="MBO8406986.1"/>
    <property type="molecule type" value="Genomic_DNA"/>
</dbReference>
<dbReference type="CDD" id="cd00830">
    <property type="entry name" value="KAS_III"/>
    <property type="match status" value="1"/>
</dbReference>
<dbReference type="Gene3D" id="3.40.47.10">
    <property type="match status" value="1"/>
</dbReference>
<evidence type="ECO:0000256" key="2">
    <source>
        <dbReference type="ARBA" id="ARBA00022516"/>
    </source>
</evidence>
<dbReference type="InterPro" id="IPR016039">
    <property type="entry name" value="Thiolase-like"/>
</dbReference>
<organism evidence="11 12">
    <name type="scientific">Candidatus Enterousia excrementavium</name>
    <dbReference type="NCBI Taxonomy" id="2840789"/>
    <lineage>
        <taxon>Bacteria</taxon>
        <taxon>Pseudomonadati</taxon>
        <taxon>Pseudomonadota</taxon>
        <taxon>Alphaproteobacteria</taxon>
        <taxon>Candidatus Enterousia</taxon>
    </lineage>
</organism>
<comment type="catalytic activity">
    <reaction evidence="8">
        <text>malonyl-[ACP] + acetyl-CoA + H(+) = 3-oxobutanoyl-[ACP] + CO2 + CoA</text>
        <dbReference type="Rhea" id="RHEA:12080"/>
        <dbReference type="Rhea" id="RHEA-COMP:9623"/>
        <dbReference type="Rhea" id="RHEA-COMP:9625"/>
        <dbReference type="ChEBI" id="CHEBI:15378"/>
        <dbReference type="ChEBI" id="CHEBI:16526"/>
        <dbReference type="ChEBI" id="CHEBI:57287"/>
        <dbReference type="ChEBI" id="CHEBI:57288"/>
        <dbReference type="ChEBI" id="CHEBI:78449"/>
        <dbReference type="ChEBI" id="CHEBI:78450"/>
        <dbReference type="EC" id="2.3.1.180"/>
    </reaction>
</comment>
<dbReference type="GO" id="GO:0006633">
    <property type="term" value="P:fatty acid biosynthetic process"/>
    <property type="evidence" value="ECO:0007669"/>
    <property type="project" value="UniProtKB-UniRule"/>
</dbReference>
<comment type="subcellular location">
    <subcellularLocation>
        <location evidence="8">Cytoplasm</location>
    </subcellularLocation>
</comment>
<dbReference type="EC" id="2.3.1.180" evidence="8"/>
<comment type="caution">
    <text evidence="11">The sequence shown here is derived from an EMBL/GenBank/DDBJ whole genome shotgun (WGS) entry which is preliminary data.</text>
</comment>
<feature type="domain" description="Beta-ketoacyl-[acyl-carrier-protein] synthase III C-terminal" evidence="9">
    <location>
        <begin position="223"/>
        <end position="311"/>
    </location>
</feature>
<reference evidence="11" key="2">
    <citation type="journal article" date="2021" name="PeerJ">
        <title>Extensive microbial diversity within the chicken gut microbiome revealed by metagenomics and culture.</title>
        <authorList>
            <person name="Gilroy R."/>
            <person name="Ravi A."/>
            <person name="Getino M."/>
            <person name="Pursley I."/>
            <person name="Horton D.L."/>
            <person name="Alikhan N.F."/>
            <person name="Baker D."/>
            <person name="Gharbi K."/>
            <person name="Hall N."/>
            <person name="Watson M."/>
            <person name="Adriaenssens E.M."/>
            <person name="Foster-Nyarko E."/>
            <person name="Jarju S."/>
            <person name="Secka A."/>
            <person name="Antonio M."/>
            <person name="Oren A."/>
            <person name="Chaudhuri R.R."/>
            <person name="La Ragione R."/>
            <person name="Hildebrand F."/>
            <person name="Pallen M.J."/>
        </authorList>
    </citation>
    <scope>NUCLEOTIDE SEQUENCE</scope>
    <source>
        <strain evidence="11">B1-16210</strain>
    </source>
</reference>
<protein>
    <recommendedName>
        <fullName evidence="8">Beta-ketoacyl-[acyl-carrier-protein] synthase III</fullName>
        <shortName evidence="8">Beta-ketoacyl-ACP synthase III</shortName>
        <shortName evidence="8">KAS III</shortName>
        <ecNumber evidence="8">2.3.1.180</ecNumber>
    </recommendedName>
    <alternativeName>
        <fullName evidence="8">3-oxoacyl-[acyl-carrier-protein] synthase 3</fullName>
    </alternativeName>
    <alternativeName>
        <fullName evidence="8">3-oxoacyl-[acyl-carrier-protein] synthase III</fullName>
    </alternativeName>
</protein>
<dbReference type="GO" id="GO:0033818">
    <property type="term" value="F:beta-ketoacyl-acyl-carrier-protein synthase III activity"/>
    <property type="evidence" value="ECO:0007669"/>
    <property type="project" value="UniProtKB-UniRule"/>
</dbReference>
<dbReference type="Pfam" id="PF08545">
    <property type="entry name" value="ACP_syn_III"/>
    <property type="match status" value="1"/>
</dbReference>
<dbReference type="NCBIfam" id="TIGR00747">
    <property type="entry name" value="fabH"/>
    <property type="match status" value="1"/>
</dbReference>
<keyword evidence="7 8" id="KW-0511">Multifunctional enzyme</keyword>
<dbReference type="InterPro" id="IPR013751">
    <property type="entry name" value="ACP_syn_III_N"/>
</dbReference>
<evidence type="ECO:0000259" key="10">
    <source>
        <dbReference type="Pfam" id="PF08545"/>
    </source>
</evidence>
<feature type="active site" evidence="8">
    <location>
        <position position="269"/>
    </location>
</feature>
<dbReference type="HAMAP" id="MF_01815">
    <property type="entry name" value="FabH"/>
    <property type="match status" value="1"/>
</dbReference>
<dbReference type="InterPro" id="IPR004655">
    <property type="entry name" value="FabH"/>
</dbReference>
<keyword evidence="6 8" id="KW-0275">Fatty acid biosynthesis</keyword>
<dbReference type="AlphaFoldDB" id="A0A940DC51"/>
<keyword evidence="4 8" id="KW-0276">Fatty acid metabolism</keyword>
<dbReference type="PANTHER" id="PTHR43091">
    <property type="entry name" value="3-OXOACYL-[ACYL-CARRIER-PROTEIN] SYNTHASE"/>
    <property type="match status" value="1"/>
</dbReference>
<keyword evidence="5 8" id="KW-0443">Lipid metabolism</keyword>
<evidence type="ECO:0000256" key="7">
    <source>
        <dbReference type="ARBA" id="ARBA00023268"/>
    </source>
</evidence>
<comment type="similarity">
    <text evidence="1 8">Belongs to the thiolase-like superfamily. FabH family.</text>
</comment>
<feature type="active site" evidence="8">
    <location>
        <position position="239"/>
    </location>
</feature>